<accession>A0AAJ1J3R5</accession>
<dbReference type="Proteomes" id="UP001264335">
    <property type="component" value="Unassembled WGS sequence"/>
</dbReference>
<dbReference type="EMBL" id="JARPWY010000005">
    <property type="protein sequence ID" value="MDT2513196.1"/>
    <property type="molecule type" value="Genomic_DNA"/>
</dbReference>
<dbReference type="Proteomes" id="UP001260773">
    <property type="component" value="Unassembled WGS sequence"/>
</dbReference>
<sequence length="54" mass="6297">MKSKHLIPKLATYLIGAGIILMMLGYALSGFSYDRYHIDYDDRHWYNVVGFNID</sequence>
<name>A0AAJ1J3R5_ENTAV</name>
<reference evidence="2 5" key="1">
    <citation type="submission" date="2023-03" db="EMBL/GenBank/DDBJ databases">
        <authorList>
            <person name="Shen W."/>
            <person name="Cai J."/>
        </authorList>
    </citation>
    <scope>NUCLEOTIDE SEQUENCE</scope>
    <source>
        <strain evidence="2">P33-2</strain>
        <strain evidence="3 5">Y2</strain>
    </source>
</reference>
<evidence type="ECO:0000313" key="3">
    <source>
        <dbReference type="EMBL" id="MDT2513196.1"/>
    </source>
</evidence>
<keyword evidence="1" id="KW-0472">Membrane</keyword>
<dbReference type="GeneID" id="69571337"/>
<gene>
    <name evidence="2" type="ORF">P7D43_06910</name>
    <name evidence="3" type="ORF">P7D79_03000</name>
</gene>
<keyword evidence="1" id="KW-0812">Transmembrane</keyword>
<evidence type="ECO:0000313" key="4">
    <source>
        <dbReference type="Proteomes" id="UP001260773"/>
    </source>
</evidence>
<dbReference type="EMBL" id="JARPWH010000017">
    <property type="protein sequence ID" value="MDT2402094.1"/>
    <property type="molecule type" value="Genomic_DNA"/>
</dbReference>
<evidence type="ECO:0000313" key="5">
    <source>
        <dbReference type="Proteomes" id="UP001264335"/>
    </source>
</evidence>
<evidence type="ECO:0000256" key="1">
    <source>
        <dbReference type="SAM" id="Phobius"/>
    </source>
</evidence>
<evidence type="ECO:0000313" key="2">
    <source>
        <dbReference type="EMBL" id="MDT2402094.1"/>
    </source>
</evidence>
<organism evidence="2 4">
    <name type="scientific">Enterococcus avium</name>
    <name type="common">Streptococcus avium</name>
    <dbReference type="NCBI Taxonomy" id="33945"/>
    <lineage>
        <taxon>Bacteria</taxon>
        <taxon>Bacillati</taxon>
        <taxon>Bacillota</taxon>
        <taxon>Bacilli</taxon>
        <taxon>Lactobacillales</taxon>
        <taxon>Enterococcaceae</taxon>
        <taxon>Enterococcus</taxon>
    </lineage>
</organism>
<protein>
    <submittedName>
        <fullName evidence="2">Uncharacterized protein</fullName>
    </submittedName>
</protein>
<keyword evidence="1" id="KW-1133">Transmembrane helix</keyword>
<proteinExistence type="predicted"/>
<comment type="caution">
    <text evidence="2">The sequence shown here is derived from an EMBL/GenBank/DDBJ whole genome shotgun (WGS) entry which is preliminary data.</text>
</comment>
<feature type="transmembrane region" description="Helical" evidence="1">
    <location>
        <begin position="12"/>
        <end position="33"/>
    </location>
</feature>
<dbReference type="RefSeq" id="WP_016178153.1">
    <property type="nucleotide sequence ID" value="NZ_CAAKNX010000118.1"/>
</dbReference>
<dbReference type="AlphaFoldDB" id="A0AAJ1J3R5"/>